<comment type="caution">
    <text evidence="6">The sequence shown here is derived from an EMBL/GenBank/DDBJ whole genome shotgun (WGS) entry which is preliminary data.</text>
</comment>
<evidence type="ECO:0000256" key="1">
    <source>
        <dbReference type="ARBA" id="ARBA00023015"/>
    </source>
</evidence>
<protein>
    <recommendedName>
        <fullName evidence="5">HTH tetR-type domain-containing protein</fullName>
    </recommendedName>
</protein>
<keyword evidence="7" id="KW-1185">Reference proteome</keyword>
<keyword evidence="2 4" id="KW-0238">DNA-binding</keyword>
<proteinExistence type="predicted"/>
<evidence type="ECO:0000259" key="5">
    <source>
        <dbReference type="PROSITE" id="PS50977"/>
    </source>
</evidence>
<dbReference type="Gene3D" id="1.10.357.10">
    <property type="entry name" value="Tetracycline Repressor, domain 2"/>
    <property type="match status" value="1"/>
</dbReference>
<evidence type="ECO:0000256" key="3">
    <source>
        <dbReference type="ARBA" id="ARBA00023163"/>
    </source>
</evidence>
<dbReference type="SUPFAM" id="SSF48498">
    <property type="entry name" value="Tetracyclin repressor-like, C-terminal domain"/>
    <property type="match status" value="1"/>
</dbReference>
<evidence type="ECO:0000256" key="2">
    <source>
        <dbReference type="ARBA" id="ARBA00023125"/>
    </source>
</evidence>
<dbReference type="AlphaFoldDB" id="A0A120FL86"/>
<dbReference type="Gene3D" id="1.10.10.60">
    <property type="entry name" value="Homeodomain-like"/>
    <property type="match status" value="1"/>
</dbReference>
<sequence>MGHSQADKARSRERILTEAATQIRDKGLDAVSIGSLMQRVKLTHGGFYGHFASRSDLIAAALQRALAAGEAAAHASRDPDKPVSLNSMARSYLSRAHRDSRKSGCAIAALISDVGRADEECRAVMEPHIEAFIAKVAEVLDDDGDVRAIMAVSAMIGALAISRVITDEKRSDAVLRTVRDGVIAMAADE</sequence>
<dbReference type="PROSITE" id="PS50977">
    <property type="entry name" value="HTH_TETR_2"/>
    <property type="match status" value="1"/>
</dbReference>
<dbReference type="OrthoDB" id="9798857at2"/>
<dbReference type="InterPro" id="IPR009057">
    <property type="entry name" value="Homeodomain-like_sf"/>
</dbReference>
<dbReference type="InterPro" id="IPR001647">
    <property type="entry name" value="HTH_TetR"/>
</dbReference>
<dbReference type="SUPFAM" id="SSF46689">
    <property type="entry name" value="Homeodomain-like"/>
    <property type="match status" value="1"/>
</dbReference>
<feature type="domain" description="HTH tetR-type" evidence="5">
    <location>
        <begin position="9"/>
        <end position="69"/>
    </location>
</feature>
<reference evidence="6 7" key="1">
    <citation type="submission" date="2015-11" db="EMBL/GenBank/DDBJ databases">
        <title>Draft Genome Sequence of the Strain BR 10303 (Bradyrhizobium sp.) isolated from nodules of Centrolobium paraense.</title>
        <authorList>
            <person name="Zelli J.E."/>
            <person name="Simoes-Araujo J.L."/>
            <person name="Barauna A.C."/>
            <person name="Silva K."/>
        </authorList>
    </citation>
    <scope>NUCLEOTIDE SEQUENCE [LARGE SCALE GENOMIC DNA]</scope>
    <source>
        <strain evidence="6 7">BR 10303</strain>
    </source>
</reference>
<dbReference type="Pfam" id="PF00440">
    <property type="entry name" value="TetR_N"/>
    <property type="match status" value="1"/>
</dbReference>
<dbReference type="PANTHER" id="PTHR47506">
    <property type="entry name" value="TRANSCRIPTIONAL REGULATORY PROTEIN"/>
    <property type="match status" value="1"/>
</dbReference>
<gene>
    <name evidence="6" type="ORF">AS156_11820</name>
</gene>
<name>A0A120FL86_9BRAD</name>
<dbReference type="GO" id="GO:0003677">
    <property type="term" value="F:DNA binding"/>
    <property type="evidence" value="ECO:0007669"/>
    <property type="project" value="UniProtKB-UniRule"/>
</dbReference>
<dbReference type="EMBL" id="LNCU01000088">
    <property type="protein sequence ID" value="KWV51772.1"/>
    <property type="molecule type" value="Genomic_DNA"/>
</dbReference>
<feature type="DNA-binding region" description="H-T-H motif" evidence="4">
    <location>
        <begin position="32"/>
        <end position="51"/>
    </location>
</feature>
<evidence type="ECO:0000313" key="6">
    <source>
        <dbReference type="EMBL" id="KWV51772.1"/>
    </source>
</evidence>
<keyword evidence="1" id="KW-0805">Transcription regulation</keyword>
<organism evidence="6 7">
    <name type="scientific">Bradyrhizobium macuxiense</name>
    <dbReference type="NCBI Taxonomy" id="1755647"/>
    <lineage>
        <taxon>Bacteria</taxon>
        <taxon>Pseudomonadati</taxon>
        <taxon>Pseudomonadota</taxon>
        <taxon>Alphaproteobacteria</taxon>
        <taxon>Hyphomicrobiales</taxon>
        <taxon>Nitrobacteraceae</taxon>
        <taxon>Bradyrhizobium</taxon>
    </lineage>
</organism>
<dbReference type="InterPro" id="IPR036271">
    <property type="entry name" value="Tet_transcr_reg_TetR-rel_C_sf"/>
</dbReference>
<keyword evidence="3" id="KW-0804">Transcription</keyword>
<dbReference type="Proteomes" id="UP000057737">
    <property type="component" value="Unassembled WGS sequence"/>
</dbReference>
<evidence type="ECO:0000256" key="4">
    <source>
        <dbReference type="PROSITE-ProRule" id="PRU00335"/>
    </source>
</evidence>
<dbReference type="PANTHER" id="PTHR47506:SF7">
    <property type="entry name" value="TRANSCRIPTIONAL REGULATORY PROTEIN"/>
    <property type="match status" value="1"/>
</dbReference>
<dbReference type="RefSeq" id="WP_066510387.1">
    <property type="nucleotide sequence ID" value="NZ_LNCU01000088.1"/>
</dbReference>
<accession>A0A120FL86</accession>
<evidence type="ECO:0000313" key="7">
    <source>
        <dbReference type="Proteomes" id="UP000057737"/>
    </source>
</evidence>